<evidence type="ECO:0000256" key="1">
    <source>
        <dbReference type="ARBA" id="ARBA00011028"/>
    </source>
</evidence>
<evidence type="ECO:0000256" key="3">
    <source>
        <dbReference type="ARBA" id="ARBA00022729"/>
    </source>
</evidence>
<dbReference type="InterPro" id="IPR050492">
    <property type="entry name" value="Bact_metal-bind_prot9"/>
</dbReference>
<keyword evidence="3" id="KW-0732">Signal</keyword>
<comment type="similarity">
    <text evidence="1">Belongs to the bacterial solute-binding protein 9 family.</text>
</comment>
<dbReference type="RefSeq" id="WP_289723488.1">
    <property type="nucleotide sequence ID" value="NZ_JAUDUY010000001.1"/>
</dbReference>
<dbReference type="PANTHER" id="PTHR42953:SF3">
    <property type="entry name" value="HIGH-AFFINITY ZINC UPTAKE SYSTEM PROTEIN ZNUA"/>
    <property type="match status" value="1"/>
</dbReference>
<evidence type="ECO:0000313" key="5">
    <source>
        <dbReference type="Proteomes" id="UP001174839"/>
    </source>
</evidence>
<evidence type="ECO:0000313" key="4">
    <source>
        <dbReference type="EMBL" id="MDM9630125.1"/>
    </source>
</evidence>
<dbReference type="EMBL" id="JAUDUY010000001">
    <property type="protein sequence ID" value="MDM9630125.1"/>
    <property type="molecule type" value="Genomic_DNA"/>
</dbReference>
<dbReference type="Proteomes" id="UP001174839">
    <property type="component" value="Unassembled WGS sequence"/>
</dbReference>
<evidence type="ECO:0000256" key="2">
    <source>
        <dbReference type="ARBA" id="ARBA00022448"/>
    </source>
</evidence>
<keyword evidence="5" id="KW-1185">Reference proteome</keyword>
<sequence length="309" mass="33705">MKKPLFVLFSMLIGLACKNDVKPGSDDGTPAKTSRKTVVYVSNYPLYYFAQRIGGSALDLRFPAGNAENPSDWMPSAEEVSAMQDADLILLNGATYEGWLMNVSLPDSLMIDTSVDFTSRLLPSGATFTHSHGADGEHSHEGVASKTWLDLELAAKQAEATSRSLMRKSPGQVELFKANAETLVGELLELDREYKALSEKGSFPKPAFSKPIFQYLAHGYGLEGPSLGWESDTALDHDKLHEIGHLRKDPGIQVLIWADRPQEATVNKLKESGIQSVILNPLDTQPESGDFLTGMLSNLQALKSVIPQG</sequence>
<dbReference type="SUPFAM" id="SSF53807">
    <property type="entry name" value="Helical backbone' metal receptor"/>
    <property type="match status" value="1"/>
</dbReference>
<gene>
    <name evidence="4" type="ORF">QU605_01490</name>
</gene>
<dbReference type="PROSITE" id="PS51257">
    <property type="entry name" value="PROKAR_LIPOPROTEIN"/>
    <property type="match status" value="1"/>
</dbReference>
<dbReference type="InterPro" id="IPR006127">
    <property type="entry name" value="ZnuA-like"/>
</dbReference>
<dbReference type="Pfam" id="PF01297">
    <property type="entry name" value="ZnuA"/>
    <property type="match status" value="1"/>
</dbReference>
<keyword evidence="2" id="KW-0813">Transport</keyword>
<reference evidence="4" key="1">
    <citation type="submission" date="2023-06" db="EMBL/GenBank/DDBJ databases">
        <title>Robiginitalea aurantiacus sp. nov. and Algoriphagus sediminis sp. nov., isolated from coastal sediment.</title>
        <authorList>
            <person name="Zhou Z.Y."/>
            <person name="An J."/>
            <person name="Jia Y.W."/>
            <person name="Du Z.J."/>
        </authorList>
    </citation>
    <scope>NUCLEOTIDE SEQUENCE</scope>
    <source>
        <strain evidence="4">M39</strain>
    </source>
</reference>
<proteinExistence type="inferred from homology"/>
<accession>A0ABT7WB27</accession>
<dbReference type="Gene3D" id="3.40.50.1980">
    <property type="entry name" value="Nitrogenase molybdenum iron protein domain"/>
    <property type="match status" value="2"/>
</dbReference>
<dbReference type="PANTHER" id="PTHR42953">
    <property type="entry name" value="HIGH-AFFINITY ZINC UPTAKE SYSTEM PROTEIN ZNUA-RELATED"/>
    <property type="match status" value="1"/>
</dbReference>
<comment type="caution">
    <text evidence="4">The sequence shown here is derived from an EMBL/GenBank/DDBJ whole genome shotgun (WGS) entry which is preliminary data.</text>
</comment>
<name>A0ABT7WB27_9FLAO</name>
<protein>
    <submittedName>
        <fullName evidence="4">Metal ABC transporter substrate-binding protein</fullName>
    </submittedName>
</protein>
<organism evidence="4 5">
    <name type="scientific">Robiginitalea aurantiaca</name>
    <dbReference type="NCBI Taxonomy" id="3056915"/>
    <lineage>
        <taxon>Bacteria</taxon>
        <taxon>Pseudomonadati</taxon>
        <taxon>Bacteroidota</taxon>
        <taxon>Flavobacteriia</taxon>
        <taxon>Flavobacteriales</taxon>
        <taxon>Flavobacteriaceae</taxon>
        <taxon>Robiginitalea</taxon>
    </lineage>
</organism>